<dbReference type="Proteomes" id="UP000002217">
    <property type="component" value="Chromosome"/>
</dbReference>
<protein>
    <recommendedName>
        <fullName evidence="4">Major facilitator superfamily MFS_1</fullName>
    </recommendedName>
</protein>
<evidence type="ECO:0000313" key="2">
    <source>
        <dbReference type="EMBL" id="ACV63013.1"/>
    </source>
</evidence>
<evidence type="ECO:0008006" key="4">
    <source>
        <dbReference type="Google" id="ProtNLM"/>
    </source>
</evidence>
<name>C8VZN5_DESAS</name>
<keyword evidence="1" id="KW-0812">Transmembrane</keyword>
<proteinExistence type="predicted"/>
<dbReference type="EMBL" id="CP001720">
    <property type="protein sequence ID" value="ACV63013.1"/>
    <property type="molecule type" value="Genomic_DNA"/>
</dbReference>
<feature type="transmembrane region" description="Helical" evidence="1">
    <location>
        <begin position="52"/>
        <end position="73"/>
    </location>
</feature>
<organism evidence="2 3">
    <name type="scientific">Desulfofarcimen acetoxidans (strain ATCC 49208 / DSM 771 / KCTC 5769 / VKM B-1644 / 5575)</name>
    <name type="common">Desulfotomaculum acetoxidans</name>
    <dbReference type="NCBI Taxonomy" id="485916"/>
    <lineage>
        <taxon>Bacteria</taxon>
        <taxon>Bacillati</taxon>
        <taxon>Bacillota</taxon>
        <taxon>Clostridia</taxon>
        <taxon>Eubacteriales</taxon>
        <taxon>Peptococcaceae</taxon>
        <taxon>Desulfofarcimen</taxon>
    </lineage>
</organism>
<evidence type="ECO:0000256" key="1">
    <source>
        <dbReference type="SAM" id="Phobius"/>
    </source>
</evidence>
<dbReference type="STRING" id="485916.Dtox_2194"/>
<keyword evidence="3" id="KW-1185">Reference proteome</keyword>
<evidence type="ECO:0000313" key="3">
    <source>
        <dbReference type="Proteomes" id="UP000002217"/>
    </source>
</evidence>
<keyword evidence="1" id="KW-0472">Membrane</keyword>
<dbReference type="eggNOG" id="COG2270">
    <property type="taxonomic scope" value="Bacteria"/>
</dbReference>
<gene>
    <name evidence="2" type="ordered locus">Dtox_2194</name>
</gene>
<reference evidence="2 3" key="1">
    <citation type="journal article" date="2009" name="Stand. Genomic Sci.">
        <title>Complete genome sequence of Desulfotomaculum acetoxidans type strain (5575).</title>
        <authorList>
            <person name="Spring S."/>
            <person name="Lapidus A."/>
            <person name="Schroder M."/>
            <person name="Gleim D."/>
            <person name="Sims D."/>
            <person name="Meincke L."/>
            <person name="Glavina Del Rio T."/>
            <person name="Tice H."/>
            <person name="Copeland A."/>
            <person name="Cheng J.F."/>
            <person name="Lucas S."/>
            <person name="Chen F."/>
            <person name="Nolan M."/>
            <person name="Bruce D."/>
            <person name="Goodwin L."/>
            <person name="Pitluck S."/>
            <person name="Ivanova N."/>
            <person name="Mavromatis K."/>
            <person name="Mikhailova N."/>
            <person name="Pati A."/>
            <person name="Chen A."/>
            <person name="Palaniappan K."/>
            <person name="Land M."/>
            <person name="Hauser L."/>
            <person name="Chang Y.J."/>
            <person name="Jeffries C.D."/>
            <person name="Chain P."/>
            <person name="Saunders E."/>
            <person name="Brettin T."/>
            <person name="Detter J.C."/>
            <person name="Goker M."/>
            <person name="Bristow J."/>
            <person name="Eisen J.A."/>
            <person name="Markowitz V."/>
            <person name="Hugenholtz P."/>
            <person name="Kyrpides N.C."/>
            <person name="Klenk H.P."/>
            <person name="Han C."/>
        </authorList>
    </citation>
    <scope>NUCLEOTIDE SEQUENCE [LARGE SCALE GENOMIC DNA]</scope>
    <source>
        <strain evidence="3">ATCC 49208 / DSM 771 / VKM B-1644</strain>
    </source>
</reference>
<dbReference type="RefSeq" id="WP_015757717.1">
    <property type="nucleotide sequence ID" value="NC_013216.1"/>
</dbReference>
<accession>C8VZN5</accession>
<dbReference type="KEGG" id="dae:Dtox_2194"/>
<dbReference type="HOGENOM" id="CLU_2522107_0_0_9"/>
<sequence>MFNIILTGLTSLFTDIGSEMVYPLIPLFLVSQLGATPTVVGVIEGFGPSVTFYFGTLTGILAMAGLLVVLGQLSGNRKAQSMEL</sequence>
<feature type="transmembrane region" description="Helical" evidence="1">
    <location>
        <begin position="21"/>
        <end position="40"/>
    </location>
</feature>
<dbReference type="AlphaFoldDB" id="C8VZN5"/>
<keyword evidence="1" id="KW-1133">Transmembrane helix</keyword>